<organism evidence="7 8">
    <name type="scientific">Hoeflea marina</name>
    <dbReference type="NCBI Taxonomy" id="274592"/>
    <lineage>
        <taxon>Bacteria</taxon>
        <taxon>Pseudomonadati</taxon>
        <taxon>Pseudomonadota</taxon>
        <taxon>Alphaproteobacteria</taxon>
        <taxon>Hyphomicrobiales</taxon>
        <taxon>Rhizobiaceae</taxon>
        <taxon>Hoeflea</taxon>
    </lineage>
</organism>
<evidence type="ECO:0000256" key="6">
    <source>
        <dbReference type="SAM" id="Phobius"/>
    </source>
</evidence>
<dbReference type="PANTHER" id="PTHR30086">
    <property type="entry name" value="ARGININE EXPORTER PROTEIN ARGO"/>
    <property type="match status" value="1"/>
</dbReference>
<dbReference type="AlphaFoldDB" id="A0A317PJL5"/>
<keyword evidence="5 6" id="KW-0472">Membrane</keyword>
<feature type="transmembrane region" description="Helical" evidence="6">
    <location>
        <begin position="112"/>
        <end position="129"/>
    </location>
</feature>
<feature type="transmembrane region" description="Helical" evidence="6">
    <location>
        <begin position="39"/>
        <end position="58"/>
    </location>
</feature>
<evidence type="ECO:0000256" key="5">
    <source>
        <dbReference type="ARBA" id="ARBA00023136"/>
    </source>
</evidence>
<keyword evidence="8" id="KW-1185">Reference proteome</keyword>
<feature type="transmembrane region" description="Helical" evidence="6">
    <location>
        <begin position="6"/>
        <end position="27"/>
    </location>
</feature>
<dbReference type="InterPro" id="IPR001123">
    <property type="entry name" value="LeuE-type"/>
</dbReference>
<dbReference type="PANTHER" id="PTHR30086:SF20">
    <property type="entry name" value="ARGININE EXPORTER PROTEIN ARGO-RELATED"/>
    <property type="match status" value="1"/>
</dbReference>
<feature type="transmembrane region" description="Helical" evidence="6">
    <location>
        <begin position="184"/>
        <end position="206"/>
    </location>
</feature>
<gene>
    <name evidence="7" type="ORF">DFR52_10438</name>
</gene>
<protein>
    <submittedName>
        <fullName evidence="7">L-lysine exporter family protein LysE/ArgO</fullName>
    </submittedName>
</protein>
<evidence type="ECO:0000313" key="8">
    <source>
        <dbReference type="Proteomes" id="UP000246352"/>
    </source>
</evidence>
<proteinExistence type="predicted"/>
<keyword evidence="4 6" id="KW-1133">Transmembrane helix</keyword>
<evidence type="ECO:0000256" key="2">
    <source>
        <dbReference type="ARBA" id="ARBA00022475"/>
    </source>
</evidence>
<dbReference type="GO" id="GO:0005886">
    <property type="term" value="C:plasma membrane"/>
    <property type="evidence" value="ECO:0007669"/>
    <property type="project" value="UniProtKB-SubCell"/>
</dbReference>
<evidence type="ECO:0000256" key="3">
    <source>
        <dbReference type="ARBA" id="ARBA00022692"/>
    </source>
</evidence>
<accession>A0A317PJL5</accession>
<keyword evidence="2" id="KW-1003">Cell membrane</keyword>
<keyword evidence="3 6" id="KW-0812">Transmembrane</keyword>
<dbReference type="OrthoDB" id="5638726at2"/>
<reference evidence="7 8" key="1">
    <citation type="submission" date="2018-05" db="EMBL/GenBank/DDBJ databases">
        <title>Genomic Encyclopedia of Type Strains, Phase IV (KMG-IV): sequencing the most valuable type-strain genomes for metagenomic binning, comparative biology and taxonomic classification.</title>
        <authorList>
            <person name="Goeker M."/>
        </authorList>
    </citation>
    <scope>NUCLEOTIDE SEQUENCE [LARGE SCALE GENOMIC DNA]</scope>
    <source>
        <strain evidence="7 8">DSM 16791</strain>
    </source>
</reference>
<sequence length="209" mass="21238">MTPILAPALSGFLLGGSLILAIGAQNAFLLRQGLLRQHVFILCLICAGSDAALIALGTAGLGRLIAQSPLLLDVVTLGGAVFLAVYAALALKRAVHPGALKAAGEGGGSLKAAIATCLAFTFLNPHVYLDTVLLVGGLSAAHQGAARLAFAGGAMAASFVWFFGLGYGARLLQPLFARPSAWRVLDLIIALVMAALSLSLVARFVAGHG</sequence>
<evidence type="ECO:0000256" key="4">
    <source>
        <dbReference type="ARBA" id="ARBA00022989"/>
    </source>
</evidence>
<comment type="subcellular location">
    <subcellularLocation>
        <location evidence="1">Cell membrane</location>
        <topology evidence="1">Multi-pass membrane protein</topology>
    </subcellularLocation>
</comment>
<feature type="transmembrane region" description="Helical" evidence="6">
    <location>
        <begin position="70"/>
        <end position="91"/>
    </location>
</feature>
<feature type="transmembrane region" description="Helical" evidence="6">
    <location>
        <begin position="149"/>
        <end position="172"/>
    </location>
</feature>
<evidence type="ECO:0000313" key="7">
    <source>
        <dbReference type="EMBL" id="PWV98749.1"/>
    </source>
</evidence>
<dbReference type="Proteomes" id="UP000246352">
    <property type="component" value="Unassembled WGS sequence"/>
</dbReference>
<evidence type="ECO:0000256" key="1">
    <source>
        <dbReference type="ARBA" id="ARBA00004651"/>
    </source>
</evidence>
<name>A0A317PJL5_9HYPH</name>
<dbReference type="GO" id="GO:0015171">
    <property type="term" value="F:amino acid transmembrane transporter activity"/>
    <property type="evidence" value="ECO:0007669"/>
    <property type="project" value="TreeGrafter"/>
</dbReference>
<comment type="caution">
    <text evidence="7">The sequence shown here is derived from an EMBL/GenBank/DDBJ whole genome shotgun (WGS) entry which is preliminary data.</text>
</comment>
<dbReference type="EMBL" id="QGTR01000004">
    <property type="protein sequence ID" value="PWV98749.1"/>
    <property type="molecule type" value="Genomic_DNA"/>
</dbReference>
<dbReference type="Pfam" id="PF01810">
    <property type="entry name" value="LysE"/>
    <property type="match status" value="1"/>
</dbReference>